<evidence type="ECO:0000313" key="3">
    <source>
        <dbReference type="EMBL" id="KAA5421885.1"/>
    </source>
</evidence>
<protein>
    <recommendedName>
        <fullName evidence="2">ATP-grasp domain-containing protein</fullName>
    </recommendedName>
</protein>
<dbReference type="PROSITE" id="PS00867">
    <property type="entry name" value="CPSASE_2"/>
    <property type="match status" value="1"/>
</dbReference>
<evidence type="ECO:0000313" key="4">
    <source>
        <dbReference type="Proteomes" id="UP000448877"/>
    </source>
</evidence>
<evidence type="ECO:0000259" key="2">
    <source>
        <dbReference type="PROSITE" id="PS50975"/>
    </source>
</evidence>
<keyword evidence="1" id="KW-0547">Nucleotide-binding</keyword>
<dbReference type="GO" id="GO:0005524">
    <property type="term" value="F:ATP binding"/>
    <property type="evidence" value="ECO:0007669"/>
    <property type="project" value="UniProtKB-UniRule"/>
</dbReference>
<feature type="domain" description="ATP-grasp" evidence="2">
    <location>
        <begin position="125"/>
        <end position="305"/>
    </location>
</feature>
<keyword evidence="1" id="KW-0067">ATP-binding</keyword>
<dbReference type="InterPro" id="IPR011761">
    <property type="entry name" value="ATP-grasp"/>
</dbReference>
<dbReference type="SUPFAM" id="SSF56059">
    <property type="entry name" value="Glutathione synthetase ATP-binding domain-like"/>
    <property type="match status" value="1"/>
</dbReference>
<proteinExistence type="predicted"/>
<dbReference type="RefSeq" id="WP_060408134.1">
    <property type="nucleotide sequence ID" value="NZ_CABMLT010000014.1"/>
</dbReference>
<comment type="caution">
    <text evidence="3">The sequence shown here is derived from an EMBL/GenBank/DDBJ whole genome shotgun (WGS) entry which is preliminary data.</text>
</comment>
<reference evidence="3 4" key="1">
    <citation type="journal article" date="2019" name="Nat. Med.">
        <title>A library of human gut bacterial isolates paired with longitudinal multiomics data enables mechanistic microbiome research.</title>
        <authorList>
            <person name="Poyet M."/>
            <person name="Groussin M."/>
            <person name="Gibbons S.M."/>
            <person name="Avila-Pacheco J."/>
            <person name="Jiang X."/>
            <person name="Kearney S.M."/>
            <person name="Perrotta A.R."/>
            <person name="Berdy B."/>
            <person name="Zhao S."/>
            <person name="Lieberman T.D."/>
            <person name="Swanson P.K."/>
            <person name="Smith M."/>
            <person name="Roesemann S."/>
            <person name="Alexander J.E."/>
            <person name="Rich S.A."/>
            <person name="Livny J."/>
            <person name="Vlamakis H."/>
            <person name="Clish C."/>
            <person name="Bullock K."/>
            <person name="Deik A."/>
            <person name="Scott J."/>
            <person name="Pierce K.A."/>
            <person name="Xavier R.J."/>
            <person name="Alm E.J."/>
        </authorList>
    </citation>
    <scope>NUCLEOTIDE SEQUENCE [LARGE SCALE GENOMIC DNA]</scope>
    <source>
        <strain evidence="3 4">BIOML-A6</strain>
    </source>
</reference>
<dbReference type="Proteomes" id="UP000448877">
    <property type="component" value="Unassembled WGS sequence"/>
</dbReference>
<organism evidence="3 4">
    <name type="scientific">Bacteroides cellulosilyticus</name>
    <dbReference type="NCBI Taxonomy" id="246787"/>
    <lineage>
        <taxon>Bacteria</taxon>
        <taxon>Pseudomonadati</taxon>
        <taxon>Bacteroidota</taxon>
        <taxon>Bacteroidia</taxon>
        <taxon>Bacteroidales</taxon>
        <taxon>Bacteroidaceae</taxon>
        <taxon>Bacteroides</taxon>
    </lineage>
</organism>
<dbReference type="AlphaFoldDB" id="A0A120A2D6"/>
<dbReference type="PROSITE" id="PS50975">
    <property type="entry name" value="ATP_GRASP"/>
    <property type="match status" value="1"/>
</dbReference>
<name>A0A120A2D6_9BACE</name>
<dbReference type="GO" id="GO:0046872">
    <property type="term" value="F:metal ion binding"/>
    <property type="evidence" value="ECO:0007669"/>
    <property type="project" value="InterPro"/>
</dbReference>
<evidence type="ECO:0000256" key="1">
    <source>
        <dbReference type="PROSITE-ProRule" id="PRU00409"/>
    </source>
</evidence>
<gene>
    <name evidence="3" type="ORF">F2Y81_05640</name>
</gene>
<dbReference type="GeneID" id="66305063"/>
<sequence length="380" mass="44383">MYRILVPNAETRKAFDVISILTYTFPDVPMICGNTEGTMSIKRHLECIFRGKAEVLRTDNAVLCVEDFCAIADKYKDNQIVFVPAEEKTIAHFYKFVEKYGQKNYVYILPKVEVYHQFRDKKALNDFCSENKLSAPIHYKVEEIDNLRPEQFPVLLKPCVGSGSEGQYRLYKWEDYADFIREEVSKKPYLVQELIPNGHDVQGTFYLYHNGEMVDAYSHQRIRTSPPTGGVTVLSKLHINLPLIAEGKKILDKAGWNGLVMLEFLLDERTGKYKVIEANPRVWGSIMLSEFSGRNLLSNYVRLCMNQSPLFNYRTEETYIRWFFPVDVLSYVKKLGKIKGFWNFKNTCFINWSYASTWSAIQFNLSNLFSMKNIKRFFRH</sequence>
<dbReference type="EMBL" id="VVYV01000006">
    <property type="protein sequence ID" value="KAA5421885.1"/>
    <property type="molecule type" value="Genomic_DNA"/>
</dbReference>
<accession>A0A120A2D6</accession>
<dbReference type="InterPro" id="IPR005479">
    <property type="entry name" value="CPAse_ATP-bd"/>
</dbReference>
<dbReference type="Gene3D" id="3.30.470.20">
    <property type="entry name" value="ATP-grasp fold, B domain"/>
    <property type="match status" value="1"/>
</dbReference>